<dbReference type="Gene3D" id="3.40.630.30">
    <property type="match status" value="1"/>
</dbReference>
<dbReference type="AlphaFoldDB" id="A0A455VT06"/>
<sequence length="178" mass="19838">MSTGQAILAAMHIHIRPTTPNDVTALPAIERAAGERFRESPDLAWLADGEVISAEQHLEYAERGLSWLALANDQPVGFILAEAHPSSLFIVELSVDLDWQGKGIGRQLIARAADHARRLGLTSLTLTTFRDVPWNASFYARLGFEKMTTLTPELRQKREEETAHGFAYETRCAMRLPL</sequence>
<keyword evidence="2" id="KW-0012">Acyltransferase</keyword>
<dbReference type="CDD" id="cd04301">
    <property type="entry name" value="NAT_SF"/>
    <property type="match status" value="1"/>
</dbReference>
<gene>
    <name evidence="4" type="ORF">MRY18106EAS_05400</name>
</gene>
<evidence type="ECO:0000256" key="1">
    <source>
        <dbReference type="ARBA" id="ARBA00022679"/>
    </source>
</evidence>
<reference evidence="4" key="1">
    <citation type="submission" date="2019-03" db="EMBL/GenBank/DDBJ databases">
        <title>Complete genome sequences of Enterobacter asburiae str. MRY18-106 isolated from a patient in Japan.</title>
        <authorList>
            <person name="Sekizuka T."/>
            <person name="Matsui M."/>
            <person name="Takara T."/>
            <person name="Uechi A."/>
            <person name="Harakuni M."/>
            <person name="Kimura T."/>
            <person name="Suzuki S."/>
            <person name="Kuroda M."/>
        </authorList>
    </citation>
    <scope>NUCLEOTIDE SEQUENCE</scope>
    <source>
        <strain evidence="4">MRY18-106</strain>
    </source>
</reference>
<accession>A0A455VT06</accession>
<name>A0A455VT06_ENTAS</name>
<dbReference type="GO" id="GO:0016747">
    <property type="term" value="F:acyltransferase activity, transferring groups other than amino-acyl groups"/>
    <property type="evidence" value="ECO:0007669"/>
    <property type="project" value="InterPro"/>
</dbReference>
<dbReference type="PANTHER" id="PTHR43877">
    <property type="entry name" value="AMINOALKYLPHOSPHONATE N-ACETYLTRANSFERASE-RELATED-RELATED"/>
    <property type="match status" value="1"/>
</dbReference>
<dbReference type="EMBL" id="AP019533">
    <property type="protein sequence ID" value="BBI94008.1"/>
    <property type="molecule type" value="Genomic_DNA"/>
</dbReference>
<protein>
    <submittedName>
        <fullName evidence="4">N-acetyltransferase GCN5</fullName>
    </submittedName>
</protein>
<feature type="domain" description="N-acetyltransferase" evidence="3">
    <location>
        <begin position="13"/>
        <end position="178"/>
    </location>
</feature>
<dbReference type="SUPFAM" id="SSF55729">
    <property type="entry name" value="Acyl-CoA N-acyltransferases (Nat)"/>
    <property type="match status" value="1"/>
</dbReference>
<evidence type="ECO:0000259" key="3">
    <source>
        <dbReference type="PROSITE" id="PS51186"/>
    </source>
</evidence>
<evidence type="ECO:0000256" key="2">
    <source>
        <dbReference type="ARBA" id="ARBA00023315"/>
    </source>
</evidence>
<evidence type="ECO:0000313" key="4">
    <source>
        <dbReference type="EMBL" id="BBI94008.1"/>
    </source>
</evidence>
<dbReference type="PROSITE" id="PS51186">
    <property type="entry name" value="GNAT"/>
    <property type="match status" value="1"/>
</dbReference>
<proteinExistence type="predicted"/>
<dbReference type="InterPro" id="IPR016181">
    <property type="entry name" value="Acyl_CoA_acyltransferase"/>
</dbReference>
<dbReference type="InterPro" id="IPR000182">
    <property type="entry name" value="GNAT_dom"/>
</dbReference>
<dbReference type="Pfam" id="PF00583">
    <property type="entry name" value="Acetyltransf_1"/>
    <property type="match status" value="1"/>
</dbReference>
<dbReference type="InterPro" id="IPR050832">
    <property type="entry name" value="Bact_Acetyltransf"/>
</dbReference>
<organism evidence="4">
    <name type="scientific">Enterobacter asburiae</name>
    <dbReference type="NCBI Taxonomy" id="61645"/>
    <lineage>
        <taxon>Bacteria</taxon>
        <taxon>Pseudomonadati</taxon>
        <taxon>Pseudomonadota</taxon>
        <taxon>Gammaproteobacteria</taxon>
        <taxon>Enterobacterales</taxon>
        <taxon>Enterobacteriaceae</taxon>
        <taxon>Enterobacter</taxon>
        <taxon>Enterobacter cloacae complex</taxon>
    </lineage>
</organism>
<keyword evidence="1 4" id="KW-0808">Transferase</keyword>